<feature type="compositionally biased region" description="Basic residues" evidence="5">
    <location>
        <begin position="326"/>
        <end position="335"/>
    </location>
</feature>
<organism evidence="6 7">
    <name type="scientific">Drosophila rubida</name>
    <dbReference type="NCBI Taxonomy" id="30044"/>
    <lineage>
        <taxon>Eukaryota</taxon>
        <taxon>Metazoa</taxon>
        <taxon>Ecdysozoa</taxon>
        <taxon>Arthropoda</taxon>
        <taxon>Hexapoda</taxon>
        <taxon>Insecta</taxon>
        <taxon>Pterygota</taxon>
        <taxon>Neoptera</taxon>
        <taxon>Endopterygota</taxon>
        <taxon>Diptera</taxon>
        <taxon>Brachycera</taxon>
        <taxon>Muscomorpha</taxon>
        <taxon>Ephydroidea</taxon>
        <taxon>Drosophilidae</taxon>
        <taxon>Drosophila</taxon>
    </lineage>
</organism>
<dbReference type="GO" id="GO:0005634">
    <property type="term" value="C:nucleus"/>
    <property type="evidence" value="ECO:0007669"/>
    <property type="project" value="TreeGrafter"/>
</dbReference>
<feature type="non-terminal residue" evidence="6">
    <location>
        <position position="770"/>
    </location>
</feature>
<feature type="region of interest" description="Disordered" evidence="5">
    <location>
        <begin position="222"/>
        <end position="247"/>
    </location>
</feature>
<comment type="caution">
    <text evidence="6">The sequence shown here is derived from an EMBL/GenBank/DDBJ whole genome shotgun (WGS) entry which is preliminary data.</text>
</comment>
<feature type="region of interest" description="Disordered" evidence="5">
    <location>
        <begin position="310"/>
        <end position="352"/>
    </location>
</feature>
<dbReference type="GO" id="GO:0031267">
    <property type="term" value="F:small GTPase binding"/>
    <property type="evidence" value="ECO:0007669"/>
    <property type="project" value="TreeGrafter"/>
</dbReference>
<evidence type="ECO:0000313" key="6">
    <source>
        <dbReference type="EMBL" id="KAH8377712.1"/>
    </source>
</evidence>
<dbReference type="Gene3D" id="3.80.10.10">
    <property type="entry name" value="Ribonuclease Inhibitor"/>
    <property type="match status" value="1"/>
</dbReference>
<keyword evidence="1" id="KW-0343">GTPase activation</keyword>
<dbReference type="PANTHER" id="PTHR24113">
    <property type="entry name" value="RAN GTPASE-ACTIVATING PROTEIN 1"/>
    <property type="match status" value="1"/>
</dbReference>
<evidence type="ECO:0000256" key="1">
    <source>
        <dbReference type="ARBA" id="ARBA00022468"/>
    </source>
</evidence>
<dbReference type="SUPFAM" id="SSF52047">
    <property type="entry name" value="RNI-like"/>
    <property type="match status" value="1"/>
</dbReference>
<evidence type="ECO:0000313" key="7">
    <source>
        <dbReference type="Proteomes" id="UP001200034"/>
    </source>
</evidence>
<evidence type="ECO:0000256" key="3">
    <source>
        <dbReference type="ARBA" id="ARBA00022737"/>
    </source>
</evidence>
<dbReference type="PANTHER" id="PTHR24113:SF12">
    <property type="entry name" value="RAN GTPASE-ACTIVATING PROTEIN 1"/>
    <property type="match status" value="1"/>
</dbReference>
<sequence>MDDDINTECLPPVSTNTFAIPNEPALLGEYVLYKASLNTQLLPSECHREAFAEVFIEHERLGTLADLCVRALAKLGTRYIAPPVKQDPLKLRIHYDSLDVNLPLRDCYFVEDLRFWRRVVLAKSSDKSLVFKKLDAFDWRGKGISLKYVELVEACPAAYWPEKQMAELGALVRQYVTTMRIKHLQSMTESSFAHYVESEPELDVTSDESDPLPISSDECDTIEEEEAEEEQESEESVGRRRTHFQDRRDSVRISVKQRVVEIDVNESVSTVEDVARLQARRREARQARNAARQQLRDFQQEKRMEHIRRMQTRAQLRKKPDPPPPPKRKKKKKIKGVFDIAVPPEPEDNDDEIVDKRNKKKLLDRIHRYDYPAKHCHHIDLSFVRYFDMLESLTIEFLGPEMQRDYHKRHLNFSYNDMVHLAMGLATLQQLKTFRLRNSRMDSMKLLIIARVLKQLNGLEVVDFSYDQLPDDSNVALEMLLDRRVMLKKLELEYNNLGKKSVESIGYALKCYSVNDRNAPPLQYLSLAHNPLGETFIQSLIHSIANTNHVEELNINGAGGPVESILRDVCHLLRQHAPLRRLSLAGINLQDRESRELICSLCANENVVEFDCRGCELEEDEEYEADVIARRNKYVRDNAHLAAVKETEEAFAEYLSHWHHPIVNQVESKSAVLAECIKWRTVSSSSSSSVEEEEQVEHQEQEYDIWKALGVNTIVSEHECDQVTSSTATTDHSFVYSPSLFNLDQVREYMHLPGPADRYYYFQKQVGRAN</sequence>
<protein>
    <submittedName>
        <fullName evidence="6">Uncharacterized protein</fullName>
    </submittedName>
</protein>
<dbReference type="GO" id="GO:0005829">
    <property type="term" value="C:cytosol"/>
    <property type="evidence" value="ECO:0007669"/>
    <property type="project" value="TreeGrafter"/>
</dbReference>
<feature type="coiled-coil region" evidence="4">
    <location>
        <begin position="274"/>
        <end position="301"/>
    </location>
</feature>
<dbReference type="Proteomes" id="UP001200034">
    <property type="component" value="Unassembled WGS sequence"/>
</dbReference>
<keyword evidence="2" id="KW-0433">Leucine-rich repeat</keyword>
<dbReference type="InterPro" id="IPR032675">
    <property type="entry name" value="LRR_dom_sf"/>
</dbReference>
<dbReference type="GO" id="GO:0048471">
    <property type="term" value="C:perinuclear region of cytoplasm"/>
    <property type="evidence" value="ECO:0007669"/>
    <property type="project" value="TreeGrafter"/>
</dbReference>
<name>A0AAD4K667_9MUSC</name>
<reference evidence="6" key="1">
    <citation type="journal article" date="2021" name="Mol. Ecol. Resour.">
        <title>Phylogenomic analyses of the genus Drosophila reveals genomic signals of climate adaptation.</title>
        <authorList>
            <person name="Li F."/>
            <person name="Rane R.V."/>
            <person name="Luria V."/>
            <person name="Xiong Z."/>
            <person name="Chen J."/>
            <person name="Li Z."/>
            <person name="Catullo R.A."/>
            <person name="Griffin P.C."/>
            <person name="Schiffer M."/>
            <person name="Pearce S."/>
            <person name="Lee S.F."/>
            <person name="McElroy K."/>
            <person name="Stocker A."/>
            <person name="Shirriffs J."/>
            <person name="Cockerell F."/>
            <person name="Coppin C."/>
            <person name="Sgro C.M."/>
            <person name="Karger A."/>
            <person name="Cain J.W."/>
            <person name="Weber J.A."/>
            <person name="Santpere G."/>
            <person name="Kirschner M.W."/>
            <person name="Hoffmann A.A."/>
            <person name="Oakeshott J.G."/>
            <person name="Zhang G."/>
        </authorList>
    </citation>
    <scope>NUCLEOTIDE SEQUENCE</scope>
    <source>
        <strain evidence="6">BGI-SZ-2011g</strain>
    </source>
</reference>
<dbReference type="GO" id="GO:0006913">
    <property type="term" value="P:nucleocytoplasmic transport"/>
    <property type="evidence" value="ECO:0007669"/>
    <property type="project" value="TreeGrafter"/>
</dbReference>
<dbReference type="AlphaFoldDB" id="A0AAD4K667"/>
<dbReference type="EMBL" id="JAJJHW010001127">
    <property type="protein sequence ID" value="KAH8377712.1"/>
    <property type="molecule type" value="Genomic_DNA"/>
</dbReference>
<dbReference type="InterPro" id="IPR027038">
    <property type="entry name" value="RanGap"/>
</dbReference>
<feature type="compositionally biased region" description="Acidic residues" evidence="5">
    <location>
        <begin position="222"/>
        <end position="235"/>
    </location>
</feature>
<accession>A0AAD4K667</accession>
<gene>
    <name evidence="6" type="ORF">KR093_006755</name>
</gene>
<dbReference type="GO" id="GO:0005096">
    <property type="term" value="F:GTPase activator activity"/>
    <property type="evidence" value="ECO:0007669"/>
    <property type="project" value="UniProtKB-KW"/>
</dbReference>
<keyword evidence="7" id="KW-1185">Reference proteome</keyword>
<evidence type="ECO:0000256" key="4">
    <source>
        <dbReference type="SAM" id="Coils"/>
    </source>
</evidence>
<keyword evidence="4" id="KW-0175">Coiled coil</keyword>
<evidence type="ECO:0000256" key="2">
    <source>
        <dbReference type="ARBA" id="ARBA00022614"/>
    </source>
</evidence>
<proteinExistence type="predicted"/>
<evidence type="ECO:0000256" key="5">
    <source>
        <dbReference type="SAM" id="MobiDB-lite"/>
    </source>
</evidence>
<keyword evidence="3" id="KW-0677">Repeat</keyword>